<dbReference type="KEGG" id="tsph:KIH39_19070"/>
<dbReference type="SMART" id="SM00382">
    <property type="entry name" value="AAA"/>
    <property type="match status" value="1"/>
</dbReference>
<dbReference type="SUPFAM" id="SSF52540">
    <property type="entry name" value="P-loop containing nucleoside triphosphate hydrolases"/>
    <property type="match status" value="1"/>
</dbReference>
<gene>
    <name evidence="6" type="ORF">KIH39_19070</name>
</gene>
<dbReference type="InterPro" id="IPR003439">
    <property type="entry name" value="ABC_transporter-like_ATP-bd"/>
</dbReference>
<accession>A0A8E6EWU1</accession>
<dbReference type="GO" id="GO:0022857">
    <property type="term" value="F:transmembrane transporter activity"/>
    <property type="evidence" value="ECO:0007669"/>
    <property type="project" value="TreeGrafter"/>
</dbReference>
<dbReference type="Proteomes" id="UP000676194">
    <property type="component" value="Chromosome"/>
</dbReference>
<dbReference type="InterPro" id="IPR003593">
    <property type="entry name" value="AAA+_ATPase"/>
</dbReference>
<feature type="region of interest" description="Disordered" evidence="3">
    <location>
        <begin position="354"/>
        <end position="377"/>
    </location>
</feature>
<proteinExistence type="predicted"/>
<dbReference type="InterPro" id="IPR000182">
    <property type="entry name" value="GNAT_dom"/>
</dbReference>
<dbReference type="SUPFAM" id="SSF55729">
    <property type="entry name" value="Acyl-CoA N-acyltransferases (Nat)"/>
    <property type="match status" value="1"/>
</dbReference>
<evidence type="ECO:0000256" key="2">
    <source>
        <dbReference type="ARBA" id="ARBA00022840"/>
    </source>
</evidence>
<evidence type="ECO:0000256" key="3">
    <source>
        <dbReference type="SAM" id="MobiDB-lite"/>
    </source>
</evidence>
<dbReference type="InterPro" id="IPR016181">
    <property type="entry name" value="Acyl_CoA_acyltransferase"/>
</dbReference>
<organism evidence="6 7">
    <name type="scientific">Telmatocola sphagniphila</name>
    <dbReference type="NCBI Taxonomy" id="1123043"/>
    <lineage>
        <taxon>Bacteria</taxon>
        <taxon>Pseudomonadati</taxon>
        <taxon>Planctomycetota</taxon>
        <taxon>Planctomycetia</taxon>
        <taxon>Gemmatales</taxon>
        <taxon>Gemmataceae</taxon>
    </lineage>
</organism>
<dbReference type="GO" id="GO:0016747">
    <property type="term" value="F:acyltransferase activity, transferring groups other than amino-acyl groups"/>
    <property type="evidence" value="ECO:0007669"/>
    <property type="project" value="InterPro"/>
</dbReference>
<dbReference type="EMBL" id="CP074694">
    <property type="protein sequence ID" value="QVL30938.1"/>
    <property type="molecule type" value="Genomic_DNA"/>
</dbReference>
<dbReference type="GO" id="GO:0005524">
    <property type="term" value="F:ATP binding"/>
    <property type="evidence" value="ECO:0007669"/>
    <property type="project" value="UniProtKB-KW"/>
</dbReference>
<dbReference type="Gene3D" id="3.40.50.300">
    <property type="entry name" value="P-loop containing nucleotide triphosphate hydrolases"/>
    <property type="match status" value="1"/>
</dbReference>
<evidence type="ECO:0000259" key="4">
    <source>
        <dbReference type="PROSITE" id="PS50893"/>
    </source>
</evidence>
<dbReference type="Pfam" id="PF00005">
    <property type="entry name" value="ABC_tran"/>
    <property type="match status" value="1"/>
</dbReference>
<evidence type="ECO:0000259" key="5">
    <source>
        <dbReference type="PROSITE" id="PS51186"/>
    </source>
</evidence>
<sequence>MISIRFPFLPQRRSLWSNQVCDLFGLSDEEPPITVAENFSLDLQPGQIALFHGPSGSGKSSLLRTLGQSWNARDAQQILLPDIPLIDALEGSLEKRLGELSACGLGEARLMLRTPSELSEGQRFRFRLAYAMSLSQTVMVDEFSAVLDRTLAKVVAYNLRKQVQRWKGRLLLATSHEDVLEDLQPDVRVECRGDGDIRIFRSENRVSKPISFADELKIREGTLADWKYFARWHYRSRTVAFVRRVVVLEHLHQPIGICIFCCPAASLTLRTRYFGLQRPQSPRMMQRMNKSLWVLSRVVLHPTYRGAGIAARFIAEACDSCPVEWIETLSAMGRVNPVFEKAGFQKIGLIRRNGKRPSRAYKNRKSNKNPNEDRQNQFSEPVYFIRKTFRGPTWG</sequence>
<name>A0A8E6EWU1_9BACT</name>
<dbReference type="InterPro" id="IPR027417">
    <property type="entry name" value="P-loop_NTPase"/>
</dbReference>
<evidence type="ECO:0000256" key="1">
    <source>
        <dbReference type="ARBA" id="ARBA00022741"/>
    </source>
</evidence>
<keyword evidence="1" id="KW-0547">Nucleotide-binding</keyword>
<dbReference type="GO" id="GO:0016887">
    <property type="term" value="F:ATP hydrolysis activity"/>
    <property type="evidence" value="ECO:0007669"/>
    <property type="project" value="InterPro"/>
</dbReference>
<dbReference type="InterPro" id="IPR015854">
    <property type="entry name" value="ABC_transpr_LolD-like"/>
</dbReference>
<dbReference type="PROSITE" id="PS50893">
    <property type="entry name" value="ABC_TRANSPORTER_2"/>
    <property type="match status" value="1"/>
</dbReference>
<feature type="domain" description="N-acetyltransferase" evidence="5">
    <location>
        <begin position="216"/>
        <end position="368"/>
    </location>
</feature>
<keyword evidence="7" id="KW-1185">Reference proteome</keyword>
<evidence type="ECO:0000313" key="7">
    <source>
        <dbReference type="Proteomes" id="UP000676194"/>
    </source>
</evidence>
<feature type="compositionally biased region" description="Basic residues" evidence="3">
    <location>
        <begin position="354"/>
        <end position="367"/>
    </location>
</feature>
<protein>
    <submittedName>
        <fullName evidence="6">ATP-binding cassette domain-containing protein</fullName>
    </submittedName>
</protein>
<evidence type="ECO:0000313" key="6">
    <source>
        <dbReference type="EMBL" id="QVL30938.1"/>
    </source>
</evidence>
<dbReference type="PROSITE" id="PS51186">
    <property type="entry name" value="GNAT"/>
    <property type="match status" value="1"/>
</dbReference>
<feature type="domain" description="ABC transporter" evidence="4">
    <location>
        <begin position="18"/>
        <end position="218"/>
    </location>
</feature>
<dbReference type="GO" id="GO:0005886">
    <property type="term" value="C:plasma membrane"/>
    <property type="evidence" value="ECO:0007669"/>
    <property type="project" value="TreeGrafter"/>
</dbReference>
<reference evidence="6" key="1">
    <citation type="submission" date="2021-05" db="EMBL/GenBank/DDBJ databases">
        <title>Complete genome sequence of the cellulolytic planctomycete Telmatocola sphagniphila SP2T and characterization of the first cellulase from planctomycetes.</title>
        <authorList>
            <person name="Rakitin A.L."/>
            <person name="Beletsky A.V."/>
            <person name="Naumoff D.G."/>
            <person name="Kulichevskaya I.S."/>
            <person name="Mardanov A.V."/>
            <person name="Ravin N.V."/>
            <person name="Dedysh S.N."/>
        </authorList>
    </citation>
    <scope>NUCLEOTIDE SEQUENCE</scope>
    <source>
        <strain evidence="6">SP2T</strain>
    </source>
</reference>
<dbReference type="CDD" id="cd00267">
    <property type="entry name" value="ABC_ATPase"/>
    <property type="match status" value="1"/>
</dbReference>
<dbReference type="PANTHER" id="PTHR24220">
    <property type="entry name" value="IMPORT ATP-BINDING PROTEIN"/>
    <property type="match status" value="1"/>
</dbReference>
<keyword evidence="2 6" id="KW-0067">ATP-binding</keyword>
<dbReference type="AlphaFoldDB" id="A0A8E6EWU1"/>
<dbReference type="Gene3D" id="3.40.630.30">
    <property type="match status" value="1"/>
</dbReference>
<dbReference type="RefSeq" id="WP_213494820.1">
    <property type="nucleotide sequence ID" value="NZ_CP074694.1"/>
</dbReference>